<dbReference type="PANTHER" id="PTHR16515">
    <property type="entry name" value="PR DOMAIN ZINC FINGER PROTEIN"/>
    <property type="match status" value="1"/>
</dbReference>
<evidence type="ECO:0000256" key="4">
    <source>
        <dbReference type="ARBA" id="ARBA00022737"/>
    </source>
</evidence>
<evidence type="ECO:0000256" key="10">
    <source>
        <dbReference type="SAM" id="MobiDB-lite"/>
    </source>
</evidence>
<dbReference type="InterPro" id="IPR013087">
    <property type="entry name" value="Znf_C2H2_type"/>
</dbReference>
<feature type="domain" description="C2H2-type" evidence="11">
    <location>
        <begin position="623"/>
        <end position="650"/>
    </location>
</feature>
<feature type="compositionally biased region" description="Low complexity" evidence="10">
    <location>
        <begin position="440"/>
        <end position="459"/>
    </location>
</feature>
<dbReference type="AlphaFoldDB" id="A0A9P1MWX4"/>
<feature type="compositionally biased region" description="Gly residues" evidence="10">
    <location>
        <begin position="570"/>
        <end position="580"/>
    </location>
</feature>
<evidence type="ECO:0000256" key="2">
    <source>
        <dbReference type="ARBA" id="ARBA00007692"/>
    </source>
</evidence>
<feature type="compositionally biased region" description="Polar residues" evidence="10">
    <location>
        <begin position="460"/>
        <end position="470"/>
    </location>
</feature>
<keyword evidence="4" id="KW-0677">Repeat</keyword>
<dbReference type="Pfam" id="PF00096">
    <property type="entry name" value="zf-C2H2"/>
    <property type="match status" value="2"/>
</dbReference>
<dbReference type="GO" id="GO:0005634">
    <property type="term" value="C:nucleus"/>
    <property type="evidence" value="ECO:0007669"/>
    <property type="project" value="UniProtKB-SubCell"/>
</dbReference>
<evidence type="ECO:0000256" key="3">
    <source>
        <dbReference type="ARBA" id="ARBA00022723"/>
    </source>
</evidence>
<dbReference type="PANTHER" id="PTHR16515:SF49">
    <property type="entry name" value="GASTRULA ZINC FINGER PROTEIN XLCGF49.1-LIKE-RELATED"/>
    <property type="match status" value="1"/>
</dbReference>
<comment type="subcellular location">
    <subcellularLocation>
        <location evidence="1">Nucleus</location>
    </subcellularLocation>
</comment>
<dbReference type="InterPro" id="IPR050331">
    <property type="entry name" value="Zinc_finger"/>
</dbReference>
<feature type="compositionally biased region" description="Polar residues" evidence="10">
    <location>
        <begin position="691"/>
        <end position="712"/>
    </location>
</feature>
<dbReference type="GO" id="GO:0000122">
    <property type="term" value="P:negative regulation of transcription by RNA polymerase II"/>
    <property type="evidence" value="ECO:0007669"/>
    <property type="project" value="UniProtKB-ARBA"/>
</dbReference>
<keyword evidence="7" id="KW-0809">Transit peptide</keyword>
<feature type="compositionally biased region" description="Low complexity" evidence="10">
    <location>
        <begin position="560"/>
        <end position="569"/>
    </location>
</feature>
<feature type="region of interest" description="Disordered" evidence="10">
    <location>
        <begin position="439"/>
        <end position="473"/>
    </location>
</feature>
<dbReference type="InterPro" id="IPR038538">
    <property type="entry name" value="MTERF_sf"/>
</dbReference>
<dbReference type="PROSITE" id="PS50157">
    <property type="entry name" value="ZINC_FINGER_C2H2_2"/>
    <property type="match status" value="3"/>
</dbReference>
<dbReference type="Gene3D" id="3.30.160.60">
    <property type="entry name" value="Classic Zinc Finger"/>
    <property type="match status" value="3"/>
</dbReference>
<keyword evidence="3" id="KW-0479">Metal-binding</keyword>
<keyword evidence="6" id="KW-0862">Zinc</keyword>
<reference evidence="12" key="1">
    <citation type="submission" date="2022-11" db="EMBL/GenBank/DDBJ databases">
        <authorList>
            <person name="Kikuchi T."/>
        </authorList>
    </citation>
    <scope>NUCLEOTIDE SEQUENCE</scope>
    <source>
        <strain evidence="12">PS1010</strain>
    </source>
</reference>
<dbReference type="InterPro" id="IPR003690">
    <property type="entry name" value="MTERF"/>
</dbReference>
<proteinExistence type="inferred from homology"/>
<keyword evidence="5 9" id="KW-0863">Zinc-finger</keyword>
<evidence type="ECO:0000313" key="13">
    <source>
        <dbReference type="Proteomes" id="UP001152747"/>
    </source>
</evidence>
<dbReference type="Pfam" id="PF02536">
    <property type="entry name" value="mTERF"/>
    <property type="match status" value="1"/>
</dbReference>
<feature type="region of interest" description="Disordered" evidence="10">
    <location>
        <begin position="552"/>
        <end position="589"/>
    </location>
</feature>
<dbReference type="PROSITE" id="PS00028">
    <property type="entry name" value="ZINC_FINGER_C2H2_1"/>
    <property type="match status" value="3"/>
</dbReference>
<feature type="domain" description="C2H2-type" evidence="11">
    <location>
        <begin position="679"/>
        <end position="706"/>
    </location>
</feature>
<evidence type="ECO:0000313" key="12">
    <source>
        <dbReference type="EMBL" id="CAI5439838.1"/>
    </source>
</evidence>
<evidence type="ECO:0000256" key="8">
    <source>
        <dbReference type="ARBA" id="ARBA00023242"/>
    </source>
</evidence>
<dbReference type="FunFam" id="3.30.160.60:FF:000446">
    <property type="entry name" value="Zinc finger protein"/>
    <property type="match status" value="1"/>
</dbReference>
<feature type="region of interest" description="Disordered" evidence="10">
    <location>
        <begin position="691"/>
        <end position="751"/>
    </location>
</feature>
<dbReference type="InterPro" id="IPR036236">
    <property type="entry name" value="Znf_C2H2_sf"/>
</dbReference>
<dbReference type="Gene3D" id="1.25.70.10">
    <property type="entry name" value="Transcription termination factor 3, mitochondrial"/>
    <property type="match status" value="1"/>
</dbReference>
<dbReference type="OrthoDB" id="9991972at2759"/>
<feature type="domain" description="C2H2-type" evidence="11">
    <location>
        <begin position="651"/>
        <end position="678"/>
    </location>
</feature>
<gene>
    <name evidence="12" type="ORF">CAMP_LOCUS2475</name>
</gene>
<feature type="compositionally biased region" description="Low complexity" evidence="10">
    <location>
        <begin position="713"/>
        <end position="722"/>
    </location>
</feature>
<evidence type="ECO:0000256" key="9">
    <source>
        <dbReference type="PROSITE-ProRule" id="PRU00042"/>
    </source>
</evidence>
<dbReference type="SUPFAM" id="SSF57667">
    <property type="entry name" value="beta-beta-alpha zinc fingers"/>
    <property type="match status" value="2"/>
</dbReference>
<name>A0A9P1MWX4_9PELO</name>
<sequence>MFRIVRSLLTFQAQNQQFRHFSSPKNRSKFARKSRNFEPKIVPNLEPKLEEIEVFYPPDDLDPKKSMLPRICEELKQKSSHNFILPASNSYLFDQIVVNLEELINKHGVRPEFVLDAFLKNPRLFRCFIDFPEESLKICRVLVEFANFSMEDSMRILALFPDDLLKHGATNCAENIQSISACGLSAPRQIHSMIKRCPPLIFARDPQEMRKVAHELGAFFSRKQSSQLILKCPEVLLKPIEEIEEKYEYVFYQMGAEPDELSECKSWIEELSWENLKNRHTFLQKTGKYSMPDPKRPQIRLENPKMFRIIDSSDEDFSQNVAKVSLEEWMVYQTLMGKLEENEHKERKFERIKPSKRKAFERRYKSSEKPEDHVFDIFECPMYSYESQQQHWTYDQHPPPSHHHQIVDSSTTQQMLATNTGQIHPQETKLLATNNKIEDSPNAASAAGGQNSSSSCSPATPQQQHNDMNPQQAMQQAMNIPRHDELTPADFDRVVGIMNTHTAQKLEQQPLDLEYMHMMQTRLVEAHQQHQQHLFQGFGRPAQLIDRHQSTNLPPIVGANSSSTSSGQQQNGGGNSGTGGPAPTRRSRSVNDGMLKCQFCPKKWVNERSLHVHMTECRLSRTHECPHCGKRFKARGGLQQHSRIHANDRAYTCQFCQKTFTQKSHLDQHERIHTGAKPFVCQHCGRQFRQRSQQIGHEATHSSGSNRHSQSTSASGSNPAQNGAGGGSGSSSSGGSSGQRSEGATPSPVTAAAAAAAANHVAAANSIAAAAAMMHAHHHHQQLFCFFSSNSSAKYLLIVLFNPRFLFLPCITTLFF</sequence>
<comment type="caution">
    <text evidence="12">The sequence shown here is derived from an EMBL/GenBank/DDBJ whole genome shotgun (WGS) entry which is preliminary data.</text>
</comment>
<dbReference type="EMBL" id="CANHGI010000001">
    <property type="protein sequence ID" value="CAI5439838.1"/>
    <property type="molecule type" value="Genomic_DNA"/>
</dbReference>
<protein>
    <recommendedName>
        <fullName evidence="11">C2H2-type domain-containing protein</fullName>
    </recommendedName>
</protein>
<evidence type="ECO:0000256" key="7">
    <source>
        <dbReference type="ARBA" id="ARBA00022946"/>
    </source>
</evidence>
<keyword evidence="8" id="KW-0539">Nucleus</keyword>
<evidence type="ECO:0000256" key="5">
    <source>
        <dbReference type="ARBA" id="ARBA00022771"/>
    </source>
</evidence>
<dbReference type="Proteomes" id="UP001152747">
    <property type="component" value="Unassembled WGS sequence"/>
</dbReference>
<organism evidence="12 13">
    <name type="scientific">Caenorhabditis angaria</name>
    <dbReference type="NCBI Taxonomy" id="860376"/>
    <lineage>
        <taxon>Eukaryota</taxon>
        <taxon>Metazoa</taxon>
        <taxon>Ecdysozoa</taxon>
        <taxon>Nematoda</taxon>
        <taxon>Chromadorea</taxon>
        <taxon>Rhabditida</taxon>
        <taxon>Rhabditina</taxon>
        <taxon>Rhabditomorpha</taxon>
        <taxon>Rhabditoidea</taxon>
        <taxon>Rhabditidae</taxon>
        <taxon>Peloderinae</taxon>
        <taxon>Caenorhabditis</taxon>
    </lineage>
</organism>
<comment type="similarity">
    <text evidence="2">Belongs to the mTERF family.</text>
</comment>
<keyword evidence="13" id="KW-1185">Reference proteome</keyword>
<dbReference type="FunFam" id="3.30.160.60:FF:001498">
    <property type="entry name" value="Zinc finger protein 404"/>
    <property type="match status" value="1"/>
</dbReference>
<feature type="compositionally biased region" description="Low complexity" evidence="10">
    <location>
        <begin position="730"/>
        <end position="751"/>
    </location>
</feature>
<dbReference type="FunFam" id="3.30.160.60:FF:000100">
    <property type="entry name" value="Zinc finger 45-like"/>
    <property type="match status" value="1"/>
</dbReference>
<accession>A0A9P1MWX4</accession>
<dbReference type="GO" id="GO:0003676">
    <property type="term" value="F:nucleic acid binding"/>
    <property type="evidence" value="ECO:0007669"/>
    <property type="project" value="InterPro"/>
</dbReference>
<evidence type="ECO:0000256" key="6">
    <source>
        <dbReference type="ARBA" id="ARBA00022833"/>
    </source>
</evidence>
<evidence type="ECO:0000256" key="1">
    <source>
        <dbReference type="ARBA" id="ARBA00004123"/>
    </source>
</evidence>
<dbReference type="GO" id="GO:0008270">
    <property type="term" value="F:zinc ion binding"/>
    <property type="evidence" value="ECO:0007669"/>
    <property type="project" value="UniProtKB-KW"/>
</dbReference>
<dbReference type="SMART" id="SM00355">
    <property type="entry name" value="ZnF_C2H2"/>
    <property type="match status" value="4"/>
</dbReference>
<evidence type="ECO:0000259" key="11">
    <source>
        <dbReference type="PROSITE" id="PS50157"/>
    </source>
</evidence>